<dbReference type="GO" id="GO:0005524">
    <property type="term" value="F:ATP binding"/>
    <property type="evidence" value="ECO:0007669"/>
    <property type="project" value="UniProtKB-UniRule"/>
</dbReference>
<feature type="compositionally biased region" description="Low complexity" evidence="14">
    <location>
        <begin position="909"/>
        <end position="923"/>
    </location>
</feature>
<dbReference type="InterPro" id="IPR013896">
    <property type="entry name" value="SNF1_UBA"/>
</dbReference>
<keyword evidence="4" id="KW-0723">Serine/threonine-protein kinase</keyword>
<proteinExistence type="inferred from homology"/>
<dbReference type="SUPFAM" id="SSF103243">
    <property type="entry name" value="KA1-like"/>
    <property type="match status" value="1"/>
</dbReference>
<reference evidence="16" key="1">
    <citation type="submission" date="2021-04" db="EMBL/GenBank/DDBJ databases">
        <title>Draft genome of Fusarium avenaceum strain F156N33, isolated from an atmospheric sample in Virginia.</title>
        <authorList>
            <person name="Yang S."/>
            <person name="Vinatzer B.A."/>
            <person name="Coleman J."/>
        </authorList>
    </citation>
    <scope>NUCLEOTIDE SEQUENCE</scope>
    <source>
        <strain evidence="16">F156N33</strain>
    </source>
</reference>
<comment type="catalytic activity">
    <reaction evidence="12">
        <text>L-seryl-[protein] + ATP = O-phospho-L-seryl-[protein] + ADP + H(+)</text>
        <dbReference type="Rhea" id="RHEA:17989"/>
        <dbReference type="Rhea" id="RHEA-COMP:9863"/>
        <dbReference type="Rhea" id="RHEA-COMP:11604"/>
        <dbReference type="ChEBI" id="CHEBI:15378"/>
        <dbReference type="ChEBI" id="CHEBI:29999"/>
        <dbReference type="ChEBI" id="CHEBI:30616"/>
        <dbReference type="ChEBI" id="CHEBI:83421"/>
        <dbReference type="ChEBI" id="CHEBI:456216"/>
        <dbReference type="EC" id="2.7.11.1"/>
    </reaction>
</comment>
<evidence type="ECO:0000256" key="6">
    <source>
        <dbReference type="ARBA" id="ARBA00022741"/>
    </source>
</evidence>
<comment type="catalytic activity">
    <reaction evidence="11">
        <text>L-threonyl-[protein] + ATP = O-phospho-L-threonyl-[protein] + ADP + H(+)</text>
        <dbReference type="Rhea" id="RHEA:46608"/>
        <dbReference type="Rhea" id="RHEA-COMP:11060"/>
        <dbReference type="Rhea" id="RHEA-COMP:11605"/>
        <dbReference type="ChEBI" id="CHEBI:15378"/>
        <dbReference type="ChEBI" id="CHEBI:30013"/>
        <dbReference type="ChEBI" id="CHEBI:30616"/>
        <dbReference type="ChEBI" id="CHEBI:61977"/>
        <dbReference type="ChEBI" id="CHEBI:456216"/>
        <dbReference type="EC" id="2.7.11.1"/>
    </reaction>
</comment>
<dbReference type="InterPro" id="IPR008271">
    <property type="entry name" value="Ser/Thr_kinase_AS"/>
</dbReference>
<dbReference type="PROSITE" id="PS00108">
    <property type="entry name" value="PROTEIN_KINASE_ST"/>
    <property type="match status" value="1"/>
</dbReference>
<dbReference type="Pfam" id="PF16579">
    <property type="entry name" value="AdenylateSensor"/>
    <property type="match status" value="1"/>
</dbReference>
<feature type="compositionally biased region" description="Basic and acidic residues" evidence="14">
    <location>
        <begin position="849"/>
        <end position="859"/>
    </location>
</feature>
<dbReference type="FunFam" id="3.30.200.20:FF:000236">
    <property type="entry name" value="Non-specific serine/threonine protein kinase"/>
    <property type="match status" value="1"/>
</dbReference>
<keyword evidence="5" id="KW-0808">Transferase</keyword>
<keyword evidence="17" id="KW-1185">Reference proteome</keyword>
<accession>A0A9P7HHM4</accession>
<dbReference type="PANTHER" id="PTHR24346">
    <property type="entry name" value="MAP/MICROTUBULE AFFINITY-REGULATING KINASE"/>
    <property type="match status" value="1"/>
</dbReference>
<evidence type="ECO:0000256" key="11">
    <source>
        <dbReference type="ARBA" id="ARBA00047899"/>
    </source>
</evidence>
<dbReference type="InterPro" id="IPR000719">
    <property type="entry name" value="Prot_kinase_dom"/>
</dbReference>
<evidence type="ECO:0000256" key="14">
    <source>
        <dbReference type="SAM" id="MobiDB-lite"/>
    </source>
</evidence>
<dbReference type="GO" id="GO:0035556">
    <property type="term" value="P:intracellular signal transduction"/>
    <property type="evidence" value="ECO:0007669"/>
    <property type="project" value="TreeGrafter"/>
</dbReference>
<organism evidence="16 17">
    <name type="scientific">Fusarium avenaceum</name>
    <dbReference type="NCBI Taxonomy" id="40199"/>
    <lineage>
        <taxon>Eukaryota</taxon>
        <taxon>Fungi</taxon>
        <taxon>Dikarya</taxon>
        <taxon>Ascomycota</taxon>
        <taxon>Pezizomycotina</taxon>
        <taxon>Sordariomycetes</taxon>
        <taxon>Hypocreomycetidae</taxon>
        <taxon>Hypocreales</taxon>
        <taxon>Nectriaceae</taxon>
        <taxon>Fusarium</taxon>
        <taxon>Fusarium tricinctum species complex</taxon>
    </lineage>
</organism>
<dbReference type="Gene3D" id="1.10.510.10">
    <property type="entry name" value="Transferase(Phosphotransferase) domain 1"/>
    <property type="match status" value="1"/>
</dbReference>
<evidence type="ECO:0000256" key="13">
    <source>
        <dbReference type="PROSITE-ProRule" id="PRU10141"/>
    </source>
</evidence>
<dbReference type="Gene3D" id="3.30.200.20">
    <property type="entry name" value="Phosphorylase Kinase, domain 1"/>
    <property type="match status" value="1"/>
</dbReference>
<gene>
    <name evidence="16" type="ORF">KAF25_010075</name>
</gene>
<dbReference type="InterPro" id="IPR032270">
    <property type="entry name" value="AMPK_C"/>
</dbReference>
<dbReference type="EC" id="2.7.11.1" evidence="3"/>
<comment type="similarity">
    <text evidence="2">Belongs to the protein kinase superfamily. CAMK Ser/Thr protein kinase family. SNF1 subfamily.</text>
</comment>
<dbReference type="InterPro" id="IPR011009">
    <property type="entry name" value="Kinase-like_dom_sf"/>
</dbReference>
<dbReference type="Gene3D" id="3.30.310.80">
    <property type="entry name" value="Kinase associated domain 1, KA1"/>
    <property type="match status" value="1"/>
</dbReference>
<evidence type="ECO:0000256" key="10">
    <source>
        <dbReference type="ARBA" id="ARBA00023277"/>
    </source>
</evidence>
<dbReference type="PROSITE" id="PS50011">
    <property type="entry name" value="PROTEIN_KINASE_DOM"/>
    <property type="match status" value="1"/>
</dbReference>
<dbReference type="InterPro" id="IPR017441">
    <property type="entry name" value="Protein_kinase_ATP_BS"/>
</dbReference>
<keyword evidence="9" id="KW-0539">Nucleus</keyword>
<evidence type="ECO:0000256" key="12">
    <source>
        <dbReference type="ARBA" id="ARBA00048679"/>
    </source>
</evidence>
<dbReference type="AlphaFoldDB" id="A0A9P7HHM4"/>
<dbReference type="Proteomes" id="UP000782241">
    <property type="component" value="Unassembled WGS sequence"/>
</dbReference>
<protein>
    <recommendedName>
        <fullName evidence="3">non-specific serine/threonine protein kinase</fullName>
        <ecNumber evidence="3">2.7.11.1</ecNumber>
    </recommendedName>
</protein>
<feature type="region of interest" description="Disordered" evidence="14">
    <location>
        <begin position="300"/>
        <end position="341"/>
    </location>
</feature>
<dbReference type="Pfam" id="PF08587">
    <property type="entry name" value="UBA_2"/>
    <property type="match status" value="1"/>
</dbReference>
<keyword evidence="10" id="KW-0119">Carbohydrate metabolism</keyword>
<sequence>MIEALMVDDLKIYHQNCIEFRINNTMLGTKFRFVSRQRTVPFRAVSSLSSNPKIKVVKSTKSPFTNYLSYLEKEPPNERLVIGTTSEVPPTPQSFNENKDFVKILNEVVMEYGHEDEDLINQARAFASPGGFNLGSGGVLFSQKRPNKARNRNQGAGGGAGGDGGASAQGGAGGGGRGGYVHLSDRRNPPDFGRIAWPEDILGSVEVDDRGTIIGKVQPSGTYRILTNEGILGLGPFLQGKLIERLQQEEAKTKLQHLRKPRRPFSFRPNPPWPLVKASYHLTMAPRGFEDEELTISLSSSHVRRPQQTQQQQQQQQAAEDASQAQPPVGSRPADAPLKERIKTEQRIGAYKVLRTLGEGSFGKVKLAIHNGTGQQVALKIIARKKLISRDMAGRVEREIEYLQLLRHPHIIKLFTVIKTPNEIIMVLEYAGGELFDYIVQHGRMKEPEARRFFQQMLCAVEYCHRHKIVHRDLKPENLLLDENLNVKIADFGLSNIMTDGNFLKTSCGSPNYAAPEVIGGKLYAGPEVDVWSCGVILYVLLVGRLPFDDEHIPSLFAKIAKGTYSIPQWMPTGAANLIKKMLVVNPVHRATIEDIRADPWFTTELPAYLQLPVEEFFNTGVDPNKAIKKNDIAPNASEKVQERLHNEVTEKISKTMGYGKSDVEEALQAAEPSAIKDAYMIVRENKMMQVNPLLAEPEGSSPMLSMSSARSTTSQATTTPRPYVSKVGILPSSLPAYHKDYMEREKAGSVENSPPKVLINDEPLGNRTDAEKEETMRRLRPHSRSQLRMDEANNRPQGMTPINPPKKTKPVRWQFGIRSRNSPWEALLCIHKALYKLGATYIPDEDYETRTAEERAEASGEGSFVDSDDGHRGSSSSIDPKRRYNLPADPWHINVRWDTSAIKKKSGSAPSAPSTPSSPSTPDGHHTKEPFVALHLDIQIYEMESGVYLVDFKCSGYETAQGRLLEEKDVTSPFPFLDMAAKLIMQLAEAD</sequence>
<evidence type="ECO:0000256" key="1">
    <source>
        <dbReference type="ARBA" id="ARBA00004123"/>
    </source>
</evidence>
<dbReference type="PANTHER" id="PTHR24346:SF110">
    <property type="entry name" value="NON-SPECIFIC SERINE_THREONINE PROTEIN KINASE"/>
    <property type="match status" value="1"/>
</dbReference>
<evidence type="ECO:0000259" key="15">
    <source>
        <dbReference type="PROSITE" id="PS50011"/>
    </source>
</evidence>
<comment type="caution">
    <text evidence="16">The sequence shown here is derived from an EMBL/GenBank/DDBJ whole genome shotgun (WGS) entry which is preliminary data.</text>
</comment>
<evidence type="ECO:0000256" key="3">
    <source>
        <dbReference type="ARBA" id="ARBA00012513"/>
    </source>
</evidence>
<keyword evidence="6 13" id="KW-0547">Nucleotide-binding</keyword>
<feature type="binding site" evidence="13">
    <location>
        <position position="385"/>
    </location>
    <ligand>
        <name>ATP</name>
        <dbReference type="ChEBI" id="CHEBI:30616"/>
    </ligand>
</feature>
<feature type="region of interest" description="Disordered" evidence="14">
    <location>
        <begin position="849"/>
        <end position="884"/>
    </location>
</feature>
<name>A0A9P7HHM4_9HYPO</name>
<comment type="subcellular location">
    <subcellularLocation>
        <location evidence="1">Nucleus</location>
    </subcellularLocation>
</comment>
<dbReference type="SMART" id="SM00220">
    <property type="entry name" value="S_TKc"/>
    <property type="match status" value="1"/>
</dbReference>
<feature type="region of interest" description="Disordered" evidence="14">
    <location>
        <begin position="699"/>
        <end position="721"/>
    </location>
</feature>
<feature type="domain" description="Protein kinase" evidence="15">
    <location>
        <begin position="351"/>
        <end position="602"/>
    </location>
</feature>
<evidence type="ECO:0000313" key="17">
    <source>
        <dbReference type="Proteomes" id="UP000782241"/>
    </source>
</evidence>
<dbReference type="FunFam" id="1.10.510.10:FF:000544">
    <property type="entry name" value="Non-specific serine/threonine protein kinase"/>
    <property type="match status" value="1"/>
</dbReference>
<dbReference type="CDD" id="cd14334">
    <property type="entry name" value="UBA_SNF1_fungi"/>
    <property type="match status" value="1"/>
</dbReference>
<dbReference type="SUPFAM" id="SSF56112">
    <property type="entry name" value="Protein kinase-like (PK-like)"/>
    <property type="match status" value="1"/>
</dbReference>
<feature type="compositionally biased region" description="Gly residues" evidence="14">
    <location>
        <begin position="155"/>
        <end position="179"/>
    </location>
</feature>
<evidence type="ECO:0000256" key="9">
    <source>
        <dbReference type="ARBA" id="ARBA00023242"/>
    </source>
</evidence>
<evidence type="ECO:0000256" key="2">
    <source>
        <dbReference type="ARBA" id="ARBA00006234"/>
    </source>
</evidence>
<feature type="compositionally biased region" description="Low complexity" evidence="14">
    <location>
        <begin position="307"/>
        <end position="326"/>
    </location>
</feature>
<dbReference type="GO" id="GO:0004674">
    <property type="term" value="F:protein serine/threonine kinase activity"/>
    <property type="evidence" value="ECO:0007669"/>
    <property type="project" value="UniProtKB-KW"/>
</dbReference>
<feature type="compositionally biased region" description="Basic and acidic residues" evidence="14">
    <location>
        <begin position="769"/>
        <end position="778"/>
    </location>
</feature>
<dbReference type="PROSITE" id="PS00107">
    <property type="entry name" value="PROTEIN_KINASE_ATP"/>
    <property type="match status" value="1"/>
</dbReference>
<feature type="region of interest" description="Disordered" evidence="14">
    <location>
        <begin position="746"/>
        <end position="810"/>
    </location>
</feature>
<evidence type="ECO:0000256" key="7">
    <source>
        <dbReference type="ARBA" id="ARBA00022777"/>
    </source>
</evidence>
<dbReference type="EMBL" id="JAGPUO010000001">
    <property type="protein sequence ID" value="KAG5665950.1"/>
    <property type="molecule type" value="Genomic_DNA"/>
</dbReference>
<evidence type="ECO:0000313" key="16">
    <source>
        <dbReference type="EMBL" id="KAG5665950.1"/>
    </source>
</evidence>
<dbReference type="Pfam" id="PF00069">
    <property type="entry name" value="Pkinase"/>
    <property type="match status" value="1"/>
</dbReference>
<dbReference type="Gene3D" id="1.10.8.10">
    <property type="entry name" value="DNA helicase RuvA subunit, C-terminal domain"/>
    <property type="match status" value="1"/>
</dbReference>
<feature type="region of interest" description="Disordered" evidence="14">
    <location>
        <begin position="903"/>
        <end position="929"/>
    </location>
</feature>
<dbReference type="GO" id="GO:0005634">
    <property type="term" value="C:nucleus"/>
    <property type="evidence" value="ECO:0007669"/>
    <property type="project" value="UniProtKB-SubCell"/>
</dbReference>
<feature type="compositionally biased region" description="Low complexity" evidence="14">
    <location>
        <begin position="701"/>
        <end position="720"/>
    </location>
</feature>
<dbReference type="GO" id="GO:0005737">
    <property type="term" value="C:cytoplasm"/>
    <property type="evidence" value="ECO:0007669"/>
    <property type="project" value="TreeGrafter"/>
</dbReference>
<feature type="region of interest" description="Disordered" evidence="14">
    <location>
        <begin position="140"/>
        <end position="185"/>
    </location>
</feature>
<dbReference type="CDD" id="cd14079">
    <property type="entry name" value="STKc_AMPK_alpha"/>
    <property type="match status" value="1"/>
</dbReference>
<evidence type="ECO:0000256" key="4">
    <source>
        <dbReference type="ARBA" id="ARBA00022527"/>
    </source>
</evidence>
<keyword evidence="8 13" id="KW-0067">ATP-binding</keyword>
<dbReference type="FunFam" id="1.10.8.10:FF:000069">
    <property type="entry name" value="Non-specific serine/threonine protein kinase"/>
    <property type="match status" value="1"/>
</dbReference>
<evidence type="ECO:0000256" key="5">
    <source>
        <dbReference type="ARBA" id="ARBA00022679"/>
    </source>
</evidence>
<keyword evidence="7" id="KW-0418">Kinase</keyword>
<evidence type="ECO:0000256" key="8">
    <source>
        <dbReference type="ARBA" id="ARBA00022840"/>
    </source>
</evidence>
<dbReference type="InterPro" id="IPR028375">
    <property type="entry name" value="KA1/Ssp2_C"/>
</dbReference>